<comment type="caution">
    <text evidence="1">The sequence shown here is derived from an EMBL/GenBank/DDBJ whole genome shotgun (WGS) entry which is preliminary data.</text>
</comment>
<organism evidence="1 2">
    <name type="scientific">Dyadobacter linearis</name>
    <dbReference type="NCBI Taxonomy" id="2823330"/>
    <lineage>
        <taxon>Bacteria</taxon>
        <taxon>Pseudomonadati</taxon>
        <taxon>Bacteroidota</taxon>
        <taxon>Cytophagia</taxon>
        <taxon>Cytophagales</taxon>
        <taxon>Spirosomataceae</taxon>
        <taxon>Dyadobacter</taxon>
    </lineage>
</organism>
<sequence>MLLKARTMYLAFIILLLALAIHHTEKERAAAGKIESSRRARLHLLINNLRSECLSGRLDQADNTMMDIRLEWPTQLEFKQNAFDYFPPDSLHKLDSLVKQLPIAYKNKRTIQLLLLEIKYVDEKLDRIPE</sequence>
<evidence type="ECO:0000313" key="1">
    <source>
        <dbReference type="EMBL" id="CAG5069858.1"/>
    </source>
</evidence>
<evidence type="ECO:0000313" key="2">
    <source>
        <dbReference type="Proteomes" id="UP000679725"/>
    </source>
</evidence>
<protein>
    <submittedName>
        <fullName evidence="1">Uncharacterized protein</fullName>
    </submittedName>
</protein>
<accession>A0ABN7RE80</accession>
<proteinExistence type="predicted"/>
<dbReference type="RefSeq" id="WP_215233937.1">
    <property type="nucleotide sequence ID" value="NZ_CAJRAU010000003.1"/>
</dbReference>
<dbReference type="Proteomes" id="UP000679725">
    <property type="component" value="Unassembled WGS sequence"/>
</dbReference>
<gene>
    <name evidence="1" type="ORF">DYBT9623_02595</name>
</gene>
<keyword evidence="2" id="KW-1185">Reference proteome</keyword>
<reference evidence="1 2" key="1">
    <citation type="submission" date="2021-04" db="EMBL/GenBank/DDBJ databases">
        <authorList>
            <person name="Rodrigo-Torres L."/>
            <person name="Arahal R. D."/>
            <person name="Lucena T."/>
        </authorList>
    </citation>
    <scope>NUCLEOTIDE SEQUENCE [LARGE SCALE GENOMIC DNA]</scope>
    <source>
        <strain evidence="1 2">CECT 9623</strain>
    </source>
</reference>
<name>A0ABN7RE80_9BACT</name>
<dbReference type="EMBL" id="CAJRAU010000003">
    <property type="protein sequence ID" value="CAG5069858.1"/>
    <property type="molecule type" value="Genomic_DNA"/>
</dbReference>